<sequence>MSTRLSRTYALDLTTQGPPYPPSEIMNEDGDFVVLGMLNHASGERSWGAAIVSAASELPPFGEQVPYTIVRELAPDGAGDEDMVLYTLPLPLPCTNYPMVFAPEQRPEAGREVRPSYPLHRAPIPDLRPEDGPKVTEPITYGQWLRARGELEVTQSADRRSADFRMRCEGLIPNSLYTVMSLRAHDLDPAGPTRPGPLGVPNVFVTDAKGAADYGATLPNPFPADPGGNRIVNVIVLWMSYQTSYGGAIGWYGLGGDIHAQLKLKSLAFHEFATQP</sequence>
<dbReference type="Proteomes" id="UP000034034">
    <property type="component" value="Chromosome"/>
</dbReference>
<organism evidence="2 3">
    <name type="scientific">Streptomyces xiamenensis</name>
    <dbReference type="NCBI Taxonomy" id="408015"/>
    <lineage>
        <taxon>Bacteria</taxon>
        <taxon>Bacillati</taxon>
        <taxon>Actinomycetota</taxon>
        <taxon>Actinomycetes</taxon>
        <taxon>Kitasatosporales</taxon>
        <taxon>Streptomycetaceae</taxon>
        <taxon>Streptomyces</taxon>
    </lineage>
</organism>
<evidence type="ECO:0000313" key="2">
    <source>
        <dbReference type="EMBL" id="AKG44209.1"/>
    </source>
</evidence>
<proteinExistence type="predicted"/>
<feature type="region of interest" description="Disordered" evidence="1">
    <location>
        <begin position="110"/>
        <end position="133"/>
    </location>
</feature>
<dbReference type="STRING" id="408015.SXIM_28250"/>
<evidence type="ECO:0000256" key="1">
    <source>
        <dbReference type="SAM" id="MobiDB-lite"/>
    </source>
</evidence>
<evidence type="ECO:0000313" key="3">
    <source>
        <dbReference type="Proteomes" id="UP000034034"/>
    </source>
</evidence>
<dbReference type="EMBL" id="CP009922">
    <property type="protein sequence ID" value="AKG44209.1"/>
    <property type="molecule type" value="Genomic_DNA"/>
</dbReference>
<dbReference type="KEGG" id="sxi:SXIM_28250"/>
<dbReference type="AlphaFoldDB" id="A0A0F7FW63"/>
<name>A0A0F7FW63_9ACTN</name>
<gene>
    <name evidence="2" type="ORF">SXIM_28250</name>
</gene>
<keyword evidence="3" id="KW-1185">Reference proteome</keyword>
<accession>A0A0F7FW63</accession>
<protein>
    <submittedName>
        <fullName evidence="2">Major facilitator superfamily MFS_1</fullName>
    </submittedName>
</protein>
<dbReference type="HOGENOM" id="CLU_1003773_0_0_11"/>
<reference evidence="2" key="1">
    <citation type="submission" date="2019-08" db="EMBL/GenBank/DDBJ databases">
        <title>Complete genome sequence of a mangrove-derived Streptomyces xiamenensis.</title>
        <authorList>
            <person name="Xu J."/>
        </authorList>
    </citation>
    <scope>NUCLEOTIDE SEQUENCE</scope>
    <source>
        <strain evidence="2">318</strain>
    </source>
</reference>
<dbReference type="PATRIC" id="fig|408015.6.peg.2862"/>
<dbReference type="RefSeq" id="WP_046724213.1">
    <property type="nucleotide sequence ID" value="NZ_CP009922.3"/>
</dbReference>